<sequence length="139" mass="16467">PIILYVFNFREYEWSTEPADWGTFGDYIGGVYSVVLTLALVYVTYMMNRKNDEVRECKRAIKEIYTMVLELDSGNIEVEHIHKIIRCIDANSLHLSSEIYNRLIKEMDYYICIASDRKNIDLKKEAQIKDILKKYYNGY</sequence>
<reference evidence="2" key="2">
    <citation type="submission" date="2021-09" db="EMBL/GenBank/DDBJ databases">
        <authorList>
            <person name="Gilroy R."/>
        </authorList>
    </citation>
    <scope>NUCLEOTIDE SEQUENCE</scope>
    <source>
        <strain evidence="2">CHK154-13316</strain>
    </source>
</reference>
<gene>
    <name evidence="2" type="ORF">K8V07_08940</name>
</gene>
<feature type="transmembrane region" description="Helical" evidence="1">
    <location>
        <begin position="27"/>
        <end position="45"/>
    </location>
</feature>
<organism evidence="2 3">
    <name type="scientific">Bacteroides xylanisolvens</name>
    <dbReference type="NCBI Taxonomy" id="371601"/>
    <lineage>
        <taxon>Bacteria</taxon>
        <taxon>Pseudomonadati</taxon>
        <taxon>Bacteroidota</taxon>
        <taxon>Bacteroidia</taxon>
        <taxon>Bacteroidales</taxon>
        <taxon>Bacteroidaceae</taxon>
        <taxon>Bacteroides</taxon>
    </lineage>
</organism>
<dbReference type="Proteomes" id="UP000747074">
    <property type="component" value="Unassembled WGS sequence"/>
</dbReference>
<evidence type="ECO:0000256" key="1">
    <source>
        <dbReference type="SAM" id="Phobius"/>
    </source>
</evidence>
<evidence type="ECO:0000313" key="3">
    <source>
        <dbReference type="Proteomes" id="UP000747074"/>
    </source>
</evidence>
<evidence type="ECO:0000313" key="2">
    <source>
        <dbReference type="EMBL" id="HJG12041.1"/>
    </source>
</evidence>
<proteinExistence type="predicted"/>
<comment type="caution">
    <text evidence="2">The sequence shown here is derived from an EMBL/GenBank/DDBJ whole genome shotgun (WGS) entry which is preliminary data.</text>
</comment>
<keyword evidence="1" id="KW-0812">Transmembrane</keyword>
<keyword evidence="1" id="KW-1133">Transmembrane helix</keyword>
<accession>A0A921I6N4</accession>
<keyword evidence="1" id="KW-0472">Membrane</keyword>
<name>A0A921I6N4_9BACE</name>
<reference evidence="2" key="1">
    <citation type="journal article" date="2021" name="PeerJ">
        <title>Extensive microbial diversity within the chicken gut microbiome revealed by metagenomics and culture.</title>
        <authorList>
            <person name="Gilroy R."/>
            <person name="Ravi A."/>
            <person name="Getino M."/>
            <person name="Pursley I."/>
            <person name="Horton D.L."/>
            <person name="Alikhan N.F."/>
            <person name="Baker D."/>
            <person name="Gharbi K."/>
            <person name="Hall N."/>
            <person name="Watson M."/>
            <person name="Adriaenssens E.M."/>
            <person name="Foster-Nyarko E."/>
            <person name="Jarju S."/>
            <person name="Secka A."/>
            <person name="Antonio M."/>
            <person name="Oren A."/>
            <person name="Chaudhuri R.R."/>
            <person name="La Ragione R."/>
            <person name="Hildebrand F."/>
            <person name="Pallen M.J."/>
        </authorList>
    </citation>
    <scope>NUCLEOTIDE SEQUENCE</scope>
    <source>
        <strain evidence="2">CHK154-13316</strain>
    </source>
</reference>
<dbReference type="AlphaFoldDB" id="A0A921I6N4"/>
<protein>
    <submittedName>
        <fullName evidence="2">Uncharacterized protein</fullName>
    </submittedName>
</protein>
<feature type="non-terminal residue" evidence="2">
    <location>
        <position position="1"/>
    </location>
</feature>
<dbReference type="EMBL" id="DYVL01000114">
    <property type="protein sequence ID" value="HJG12041.1"/>
    <property type="molecule type" value="Genomic_DNA"/>
</dbReference>